<feature type="region of interest" description="Disordered" evidence="1">
    <location>
        <begin position="209"/>
        <end position="261"/>
    </location>
</feature>
<name>A0AAV9ZJT3_9AGAR</name>
<feature type="region of interest" description="Disordered" evidence="1">
    <location>
        <begin position="326"/>
        <end position="372"/>
    </location>
</feature>
<gene>
    <name evidence="2" type="ORF">R3P38DRAFT_2806485</name>
</gene>
<reference evidence="2 3" key="1">
    <citation type="journal article" date="2024" name="J Genomics">
        <title>Draft genome sequencing and assembly of Favolaschia claudopus CIRM-BRFM 2984 isolated from oak limbs.</title>
        <authorList>
            <person name="Navarro D."/>
            <person name="Drula E."/>
            <person name="Chaduli D."/>
            <person name="Cazenave R."/>
            <person name="Ahrendt S."/>
            <person name="Wang J."/>
            <person name="Lipzen A."/>
            <person name="Daum C."/>
            <person name="Barry K."/>
            <person name="Grigoriev I.V."/>
            <person name="Favel A."/>
            <person name="Rosso M.N."/>
            <person name="Martin F."/>
        </authorList>
    </citation>
    <scope>NUCLEOTIDE SEQUENCE [LARGE SCALE GENOMIC DNA]</scope>
    <source>
        <strain evidence="2 3">CIRM-BRFM 2984</strain>
    </source>
</reference>
<comment type="caution">
    <text evidence="2">The sequence shown here is derived from an EMBL/GenBank/DDBJ whole genome shotgun (WGS) entry which is preliminary data.</text>
</comment>
<evidence type="ECO:0000313" key="3">
    <source>
        <dbReference type="Proteomes" id="UP001362999"/>
    </source>
</evidence>
<organism evidence="2 3">
    <name type="scientific">Favolaschia claudopus</name>
    <dbReference type="NCBI Taxonomy" id="2862362"/>
    <lineage>
        <taxon>Eukaryota</taxon>
        <taxon>Fungi</taxon>
        <taxon>Dikarya</taxon>
        <taxon>Basidiomycota</taxon>
        <taxon>Agaricomycotina</taxon>
        <taxon>Agaricomycetes</taxon>
        <taxon>Agaricomycetidae</taxon>
        <taxon>Agaricales</taxon>
        <taxon>Marasmiineae</taxon>
        <taxon>Mycenaceae</taxon>
        <taxon>Favolaschia</taxon>
    </lineage>
</organism>
<protein>
    <submittedName>
        <fullName evidence="2">Uncharacterized protein</fullName>
    </submittedName>
</protein>
<evidence type="ECO:0000313" key="2">
    <source>
        <dbReference type="EMBL" id="KAK6984470.1"/>
    </source>
</evidence>
<dbReference type="AlphaFoldDB" id="A0AAV9ZJT3"/>
<sequence>MLGLDVPLNGVRVSATRLRARSDRRHHDTGTPQARKGGDSRLTRLARPQRGTEALACGGEGSASKGPPVLRCASPTSTLARTNRKDPSGALEHERTCETAGGRRKLPAGEKQHLKRPNCGKRARWERDGGCNGDSDGVREGRRQREECVGESNTARRGGCRETGSVALTEGRRRKSGAGNWDSSPWCGVDSGGETSAKVETVAWSRANCEDGSGASDRGGKARGRVGDRQSDNGSMRGRETGEKTKANQEASASDSQTSGIRLEADVTEVIQRGWTCEATRRTEGVRYLLAPETAVEVTKRRRARHGKRRESSLVSFSTSSIQHSVFAEAGSRRERTSERDGKRGRHGLVDDNGVRNDGSGGRIEASGGVGERGGRRTTFVAGGYGGRGVRRAKVVNWVRTELDDKVMQDWYVVMSWSSSPFGRVVVERKKDLFTLCIIHGSSTPSELTSTDNNEWKIKPSATQRSGAQGPSLKSELTPSAELKDRMKKVREANVAPHLTTSGMREMSVALGSSQTVGYCIEEVVSAKSGALGDVKVQEGFWPLEVETVLRS</sequence>
<feature type="compositionally biased region" description="Basic residues" evidence="1">
    <location>
        <begin position="113"/>
        <end position="122"/>
    </location>
</feature>
<feature type="compositionally biased region" description="Basic and acidic residues" evidence="1">
    <location>
        <begin position="331"/>
        <end position="355"/>
    </location>
</feature>
<feature type="compositionally biased region" description="Basic and acidic residues" evidence="1">
    <location>
        <begin position="83"/>
        <end position="97"/>
    </location>
</feature>
<accession>A0AAV9ZJT3</accession>
<keyword evidence="3" id="KW-1185">Reference proteome</keyword>
<dbReference type="EMBL" id="JAWWNJ010000137">
    <property type="protein sequence ID" value="KAK6984470.1"/>
    <property type="molecule type" value="Genomic_DNA"/>
</dbReference>
<evidence type="ECO:0000256" key="1">
    <source>
        <dbReference type="SAM" id="MobiDB-lite"/>
    </source>
</evidence>
<feature type="compositionally biased region" description="Basic and acidic residues" evidence="1">
    <location>
        <begin position="225"/>
        <end position="247"/>
    </location>
</feature>
<feature type="region of interest" description="Disordered" evidence="1">
    <location>
        <begin position="16"/>
        <end position="193"/>
    </location>
</feature>
<proteinExistence type="predicted"/>
<feature type="compositionally biased region" description="Basic and acidic residues" evidence="1">
    <location>
        <begin position="136"/>
        <end position="148"/>
    </location>
</feature>
<dbReference type="Proteomes" id="UP001362999">
    <property type="component" value="Unassembled WGS sequence"/>
</dbReference>
<feature type="compositionally biased region" description="Polar residues" evidence="1">
    <location>
        <begin position="248"/>
        <end position="260"/>
    </location>
</feature>